<proteinExistence type="predicted"/>
<gene>
    <name evidence="1" type="ORF">C7B64_02445</name>
</gene>
<reference evidence="1 2" key="2">
    <citation type="submission" date="2018-03" db="EMBL/GenBank/DDBJ databases">
        <title>The ancient ancestry and fast evolution of plastids.</title>
        <authorList>
            <person name="Moore K.R."/>
            <person name="Magnabosco C."/>
            <person name="Momper L."/>
            <person name="Gold D.A."/>
            <person name="Bosak T."/>
            <person name="Fournier G.P."/>
        </authorList>
    </citation>
    <scope>NUCLEOTIDE SEQUENCE [LARGE SCALE GENOMIC DNA]</scope>
    <source>
        <strain evidence="1 2">CCAP 1448/3</strain>
    </source>
</reference>
<feature type="non-terminal residue" evidence="1">
    <location>
        <position position="109"/>
    </location>
</feature>
<dbReference type="InterPro" id="IPR015946">
    <property type="entry name" value="KH_dom-like_a/b"/>
</dbReference>
<organism evidence="1 2">
    <name type="scientific">Merismopedia glauca CCAP 1448/3</name>
    <dbReference type="NCBI Taxonomy" id="1296344"/>
    <lineage>
        <taxon>Bacteria</taxon>
        <taxon>Bacillati</taxon>
        <taxon>Cyanobacteriota</taxon>
        <taxon>Cyanophyceae</taxon>
        <taxon>Synechococcales</taxon>
        <taxon>Merismopediaceae</taxon>
        <taxon>Merismopedia</taxon>
    </lineage>
</organism>
<dbReference type="EMBL" id="PVWJ01000008">
    <property type="protein sequence ID" value="PSB04701.1"/>
    <property type="molecule type" value="Genomic_DNA"/>
</dbReference>
<sequence length="109" mass="11921">MLAPRVERGQQWLEKLLLLAGLRTAVSIAPAPIITEANSQTPNTSECWLVIETQGLTSSQIQTAIGKDGMTIDAIQYLANSILNINQPPEEQAAYTVEINGYRLQRQAA</sequence>
<evidence type="ECO:0000313" key="1">
    <source>
        <dbReference type="EMBL" id="PSB04701.1"/>
    </source>
</evidence>
<dbReference type="AlphaFoldDB" id="A0A2T1C8X9"/>
<keyword evidence="2" id="KW-1185">Reference proteome</keyword>
<comment type="caution">
    <text evidence="1">The sequence shown here is derived from an EMBL/GenBank/DDBJ whole genome shotgun (WGS) entry which is preliminary data.</text>
</comment>
<accession>A0A2T1C8X9</accession>
<name>A0A2T1C8X9_9CYAN</name>
<dbReference type="Proteomes" id="UP000238762">
    <property type="component" value="Unassembled WGS sequence"/>
</dbReference>
<protein>
    <submittedName>
        <fullName evidence="1">RNA-binding protein</fullName>
    </submittedName>
</protein>
<reference evidence="1 2" key="1">
    <citation type="submission" date="2018-02" db="EMBL/GenBank/DDBJ databases">
        <authorList>
            <person name="Cohen D.B."/>
            <person name="Kent A.D."/>
        </authorList>
    </citation>
    <scope>NUCLEOTIDE SEQUENCE [LARGE SCALE GENOMIC DNA]</scope>
    <source>
        <strain evidence="1 2">CCAP 1448/3</strain>
    </source>
</reference>
<dbReference type="Gene3D" id="3.30.300.20">
    <property type="match status" value="1"/>
</dbReference>
<evidence type="ECO:0000313" key="2">
    <source>
        <dbReference type="Proteomes" id="UP000238762"/>
    </source>
</evidence>